<dbReference type="GO" id="GO:0005634">
    <property type="term" value="C:nucleus"/>
    <property type="evidence" value="ECO:0007669"/>
    <property type="project" value="UniProtKB-SubCell"/>
</dbReference>
<dbReference type="GO" id="GO:0000981">
    <property type="term" value="F:DNA-binding transcription factor activity, RNA polymerase II-specific"/>
    <property type="evidence" value="ECO:0007669"/>
    <property type="project" value="TreeGrafter"/>
</dbReference>
<feature type="compositionally biased region" description="Polar residues" evidence="9">
    <location>
        <begin position="159"/>
        <end position="173"/>
    </location>
</feature>
<keyword evidence="7" id="KW-0539">Nucleus</keyword>
<dbReference type="EMBL" id="KV426285">
    <property type="protein sequence ID" value="KZV83179.1"/>
    <property type="molecule type" value="Genomic_DNA"/>
</dbReference>
<dbReference type="CDD" id="cd00202">
    <property type="entry name" value="ZnF_GATA"/>
    <property type="match status" value="2"/>
</dbReference>
<keyword evidence="12" id="KW-1185">Reference proteome</keyword>
<keyword evidence="3 8" id="KW-0863">Zinc-finger</keyword>
<keyword evidence="6" id="KW-0804">Transcription</keyword>
<evidence type="ECO:0000256" key="5">
    <source>
        <dbReference type="ARBA" id="ARBA00023015"/>
    </source>
</evidence>
<dbReference type="InParanoid" id="A0A165ZJB2"/>
<feature type="compositionally biased region" description="Pro residues" evidence="9">
    <location>
        <begin position="365"/>
        <end position="375"/>
    </location>
</feature>
<keyword evidence="2" id="KW-0479">Metal-binding</keyword>
<evidence type="ECO:0000256" key="9">
    <source>
        <dbReference type="SAM" id="MobiDB-lite"/>
    </source>
</evidence>
<name>A0A165ZJB2_EXIGL</name>
<dbReference type="InterPro" id="IPR039355">
    <property type="entry name" value="Transcription_factor_GATA"/>
</dbReference>
<keyword evidence="5" id="KW-0805">Transcription regulation</keyword>
<organism evidence="11 12">
    <name type="scientific">Exidia glandulosa HHB12029</name>
    <dbReference type="NCBI Taxonomy" id="1314781"/>
    <lineage>
        <taxon>Eukaryota</taxon>
        <taxon>Fungi</taxon>
        <taxon>Dikarya</taxon>
        <taxon>Basidiomycota</taxon>
        <taxon>Agaricomycotina</taxon>
        <taxon>Agaricomycetes</taxon>
        <taxon>Auriculariales</taxon>
        <taxon>Exidiaceae</taxon>
        <taxon>Exidia</taxon>
    </lineage>
</organism>
<gene>
    <name evidence="11" type="ORF">EXIGLDRAFT_728810</name>
</gene>
<feature type="region of interest" description="Disordered" evidence="9">
    <location>
        <begin position="346"/>
        <end position="431"/>
    </location>
</feature>
<evidence type="ECO:0000256" key="4">
    <source>
        <dbReference type="ARBA" id="ARBA00022833"/>
    </source>
</evidence>
<dbReference type="SUPFAM" id="SSF57716">
    <property type="entry name" value="Glucocorticoid receptor-like (DNA-binding domain)"/>
    <property type="match status" value="2"/>
</dbReference>
<dbReference type="GO" id="GO:0008270">
    <property type="term" value="F:zinc ion binding"/>
    <property type="evidence" value="ECO:0007669"/>
    <property type="project" value="UniProtKB-KW"/>
</dbReference>
<dbReference type="Proteomes" id="UP000077266">
    <property type="component" value="Unassembled WGS sequence"/>
</dbReference>
<evidence type="ECO:0000256" key="3">
    <source>
        <dbReference type="ARBA" id="ARBA00022771"/>
    </source>
</evidence>
<feature type="compositionally biased region" description="Polar residues" evidence="9">
    <location>
        <begin position="135"/>
        <end position="144"/>
    </location>
</feature>
<dbReference type="Pfam" id="PF00320">
    <property type="entry name" value="GATA"/>
    <property type="match status" value="2"/>
</dbReference>
<feature type="domain" description="GATA-type" evidence="10">
    <location>
        <begin position="430"/>
        <end position="478"/>
    </location>
</feature>
<evidence type="ECO:0000256" key="2">
    <source>
        <dbReference type="ARBA" id="ARBA00022723"/>
    </source>
</evidence>
<reference evidence="11 12" key="1">
    <citation type="journal article" date="2016" name="Mol. Biol. Evol.">
        <title>Comparative Genomics of Early-Diverging Mushroom-Forming Fungi Provides Insights into the Origins of Lignocellulose Decay Capabilities.</title>
        <authorList>
            <person name="Nagy L.G."/>
            <person name="Riley R."/>
            <person name="Tritt A."/>
            <person name="Adam C."/>
            <person name="Daum C."/>
            <person name="Floudas D."/>
            <person name="Sun H."/>
            <person name="Yadav J.S."/>
            <person name="Pangilinan J."/>
            <person name="Larsson K.H."/>
            <person name="Matsuura K."/>
            <person name="Barry K."/>
            <person name="Labutti K."/>
            <person name="Kuo R."/>
            <person name="Ohm R.A."/>
            <person name="Bhattacharya S.S."/>
            <person name="Shirouzu T."/>
            <person name="Yoshinaga Y."/>
            <person name="Martin F.M."/>
            <person name="Grigoriev I.V."/>
            <person name="Hibbett D.S."/>
        </authorList>
    </citation>
    <scope>NUCLEOTIDE SEQUENCE [LARGE SCALE GENOMIC DNA]</scope>
    <source>
        <strain evidence="11 12">HHB12029</strain>
    </source>
</reference>
<feature type="domain" description="GATA-type" evidence="10">
    <location>
        <begin position="495"/>
        <end position="548"/>
    </location>
</feature>
<sequence length="818" mass="88402">MAPFVLKFKGNRSFVAFQSMADADSLTKTWKVCTKVAQHLEQGARLENLSWRLWHLHNVLVESDNVKSKREFKKLSKSMGDKLDKEKGRAIEELPAPGFKPTPAQEKLRQKAEEKERAREAVQNGTAVPKAHYNYTFSVDPQNATPTPTTPTSERRPSFTKSNSSRKSIQKMTPVSDGNALKFPAVFGDNSFEPAALLYSASSATAPPPRSYADGASQRAAEFGIVRPTFELALDEFLSDHVHSPNSQQDAPPATSADSMVVDNSVTTNMSLSLVDTFENQSISSGSGGTPPTASTDATAFDYPAFYLTNHVTPTTYEGFSPDTLGLSWANPANEGYMDPQALNNATAASTPRSPGPVSPAASLSPPPAPLPSPEIPLASMPGSKGRSTNNSASSSMPPPSSTKIERDGRMGPTPSATPRGTAPVEGKAECSNCGATHTPLWRRGLNDELNCNACGLYCKLHKRPRPKNFRHGQDGGRGSSSSSSRFSGEDGIGPSEPVSCYNCHTTTTPLWRKDDEGKTVCNACGLYSKLHGAARPLSMKSESIRKRARHDGAPASSTTRRASVSSRTTPYAQASTQRQQAARARREPTPPQMPIVASPPRVQAHDVAETYNGVLDAQGHINLDLDLDDVMGLEDGLANLGMGMHGQQNTYHGPYTEQHQPHAQEYEGQTYNSANDYAEQQQGGTYVAQESYASGSQQEQYDVSAWTQQVTTQQQQQQTFPGPYHPDELQAFITVASPGSNKRRRLSMDAYATSGWGAGVPFPQGYMYGHSYHPPLVNGVPESPVMHPPLQLPGGGGSAVQDDTSAAFWDEALWLRQ</sequence>
<evidence type="ECO:0000256" key="8">
    <source>
        <dbReference type="PROSITE-ProRule" id="PRU00094"/>
    </source>
</evidence>
<feature type="compositionally biased region" description="Basic and acidic residues" evidence="9">
    <location>
        <begin position="79"/>
        <end position="92"/>
    </location>
</feature>
<dbReference type="PANTHER" id="PTHR10071">
    <property type="entry name" value="TRANSCRIPTION FACTOR GATA FAMILY MEMBER"/>
    <property type="match status" value="1"/>
</dbReference>
<dbReference type="PROSITE" id="PS00344">
    <property type="entry name" value="GATA_ZN_FINGER_1"/>
    <property type="match status" value="1"/>
</dbReference>
<evidence type="ECO:0000256" key="1">
    <source>
        <dbReference type="ARBA" id="ARBA00004123"/>
    </source>
</evidence>
<accession>A0A165ZJB2</accession>
<dbReference type="InterPro" id="IPR000679">
    <property type="entry name" value="Znf_GATA"/>
</dbReference>
<evidence type="ECO:0000313" key="12">
    <source>
        <dbReference type="Proteomes" id="UP000077266"/>
    </source>
</evidence>
<feature type="compositionally biased region" description="Low complexity" evidence="9">
    <location>
        <begin position="554"/>
        <end position="583"/>
    </location>
</feature>
<dbReference type="SMART" id="SM00401">
    <property type="entry name" value="ZnF_GATA"/>
    <property type="match status" value="2"/>
</dbReference>
<dbReference type="GO" id="GO:0045944">
    <property type="term" value="P:positive regulation of transcription by RNA polymerase II"/>
    <property type="evidence" value="ECO:0007669"/>
    <property type="project" value="TreeGrafter"/>
</dbReference>
<dbReference type="STRING" id="1314781.A0A165ZJB2"/>
<dbReference type="AlphaFoldDB" id="A0A165ZJB2"/>
<dbReference type="InterPro" id="IPR013088">
    <property type="entry name" value="Znf_NHR/GATA"/>
</dbReference>
<dbReference type="GO" id="GO:0000122">
    <property type="term" value="P:negative regulation of transcription by RNA polymerase II"/>
    <property type="evidence" value="ECO:0007669"/>
    <property type="project" value="TreeGrafter"/>
</dbReference>
<dbReference type="GO" id="GO:0000978">
    <property type="term" value="F:RNA polymerase II cis-regulatory region sequence-specific DNA binding"/>
    <property type="evidence" value="ECO:0007669"/>
    <property type="project" value="TreeGrafter"/>
</dbReference>
<feature type="region of interest" description="Disordered" evidence="9">
    <location>
        <begin position="537"/>
        <end position="598"/>
    </location>
</feature>
<dbReference type="FunFam" id="3.30.50.10:FF:000007">
    <property type="entry name" value="Nitrogen regulatory AreA, N-terminal"/>
    <property type="match status" value="1"/>
</dbReference>
<evidence type="ECO:0000256" key="6">
    <source>
        <dbReference type="ARBA" id="ARBA00023163"/>
    </source>
</evidence>
<evidence type="ECO:0000259" key="10">
    <source>
        <dbReference type="PROSITE" id="PS50114"/>
    </source>
</evidence>
<dbReference type="Pfam" id="PF08550">
    <property type="entry name" value="GATA_AreA"/>
    <property type="match status" value="1"/>
</dbReference>
<feature type="region of interest" description="Disordered" evidence="9">
    <location>
        <begin position="79"/>
        <end position="173"/>
    </location>
</feature>
<dbReference type="InterPro" id="IPR013860">
    <property type="entry name" value="AreA_GATA"/>
</dbReference>
<proteinExistence type="predicted"/>
<dbReference type="PRINTS" id="PR00619">
    <property type="entry name" value="GATAZNFINGER"/>
</dbReference>
<dbReference type="OrthoDB" id="515401at2759"/>
<evidence type="ECO:0000313" key="11">
    <source>
        <dbReference type="EMBL" id="KZV83179.1"/>
    </source>
</evidence>
<feature type="compositionally biased region" description="Basic and acidic residues" evidence="9">
    <location>
        <begin position="106"/>
        <end position="120"/>
    </location>
</feature>
<comment type="subcellular location">
    <subcellularLocation>
        <location evidence="1">Nucleus</location>
    </subcellularLocation>
</comment>
<protein>
    <recommendedName>
        <fullName evidence="10">GATA-type domain-containing protein</fullName>
    </recommendedName>
</protein>
<feature type="region of interest" description="Disordered" evidence="9">
    <location>
        <begin position="466"/>
        <end position="494"/>
    </location>
</feature>
<evidence type="ECO:0000256" key="7">
    <source>
        <dbReference type="ARBA" id="ARBA00023242"/>
    </source>
</evidence>
<dbReference type="Gene3D" id="3.30.50.10">
    <property type="entry name" value="Erythroid Transcription Factor GATA-1, subunit A"/>
    <property type="match status" value="2"/>
</dbReference>
<dbReference type="PROSITE" id="PS50114">
    <property type="entry name" value="GATA_ZN_FINGER_2"/>
    <property type="match status" value="2"/>
</dbReference>
<keyword evidence="4" id="KW-0862">Zinc</keyword>
<dbReference type="PANTHER" id="PTHR10071:SF281">
    <property type="entry name" value="BOX A-BINDING FACTOR-RELATED"/>
    <property type="match status" value="1"/>
</dbReference>